<dbReference type="InterPro" id="IPR016039">
    <property type="entry name" value="Thiolase-like"/>
</dbReference>
<protein>
    <submittedName>
        <fullName evidence="4">PauY29</fullName>
    </submittedName>
</protein>
<dbReference type="PANTHER" id="PTHR34069">
    <property type="entry name" value="3-OXOACYL-[ACYL-CARRIER-PROTEIN] SYNTHASE 3"/>
    <property type="match status" value="1"/>
</dbReference>
<proteinExistence type="predicted"/>
<reference evidence="4" key="1">
    <citation type="submission" date="2014-04" db="EMBL/GenBank/DDBJ databases">
        <title>paulomycin gene cluster in Streptomyces sp. YN86.</title>
        <authorList>
            <person name="Li J."/>
            <person name="Xie Z."/>
            <person name="Chen Y."/>
        </authorList>
    </citation>
    <scope>NUCLEOTIDE SEQUENCE</scope>
    <source>
        <strain evidence="4">YN86</strain>
    </source>
</reference>
<keyword evidence="1" id="KW-0808">Transferase</keyword>
<dbReference type="PANTHER" id="PTHR34069:SF2">
    <property type="entry name" value="BETA-KETOACYL-[ACYL-CARRIER-PROTEIN] SYNTHASE III"/>
    <property type="match status" value="1"/>
</dbReference>
<dbReference type="GO" id="GO:0044550">
    <property type="term" value="P:secondary metabolite biosynthetic process"/>
    <property type="evidence" value="ECO:0007669"/>
    <property type="project" value="TreeGrafter"/>
</dbReference>
<organism evidence="4">
    <name type="scientific">Streptomyces sp. YN86</name>
    <dbReference type="NCBI Taxonomy" id="1484062"/>
    <lineage>
        <taxon>Bacteria</taxon>
        <taxon>Bacillati</taxon>
        <taxon>Actinomycetota</taxon>
        <taxon>Actinomycetes</taxon>
        <taxon>Kitasatosporales</taxon>
        <taxon>Streptomycetaceae</taxon>
        <taxon>Streptomyces</taxon>
    </lineage>
</organism>
<dbReference type="InterPro" id="IPR013747">
    <property type="entry name" value="ACP_syn_III_C"/>
</dbReference>
<dbReference type="GO" id="GO:0016747">
    <property type="term" value="F:acyltransferase activity, transferring groups other than amino-acyl groups"/>
    <property type="evidence" value="ECO:0007669"/>
    <property type="project" value="UniProtKB-ARBA"/>
</dbReference>
<dbReference type="AlphaFoldDB" id="A0A075EYP3"/>
<evidence type="ECO:0000256" key="1">
    <source>
        <dbReference type="ARBA" id="ARBA00022679"/>
    </source>
</evidence>
<evidence type="ECO:0000259" key="3">
    <source>
        <dbReference type="Pfam" id="PF08541"/>
    </source>
</evidence>
<accession>A0A075EYP3</accession>
<dbReference type="Pfam" id="PF08541">
    <property type="entry name" value="ACP_syn_III_C"/>
    <property type="match status" value="1"/>
</dbReference>
<dbReference type="SUPFAM" id="SSF53901">
    <property type="entry name" value="Thiolase-like"/>
    <property type="match status" value="1"/>
</dbReference>
<keyword evidence="2" id="KW-0012">Acyltransferase</keyword>
<name>A0A075EYP3_9ACTN</name>
<dbReference type="CDD" id="cd00827">
    <property type="entry name" value="init_cond_enzymes"/>
    <property type="match status" value="1"/>
</dbReference>
<sequence length="349" mass="37389">MRLNHIYLESLGVRLGRRLDLADAVADGRYPSGEYTANGLLGVTVSDDAFAPDLAVDAVRQALERGATDPSGLRLLLHASTYFQGQDVWTPASYIQNETVKGSAPAIEVDQKSNGGLAALSLAAGHLAGCDEDARVMITTGERFCLPGFDRFRTESGTVMADGGTALVLSRQPGFAQVKSCVLLSDPSLEGMYRGRGLKDAPAPGTKPLNMRGRKADFMRRHLADLELISLRIAEGIGSCVEQALEEAKTDIDHVRRFVMPNNGQTARWWSMLADKGVTLDRTTWEFGRGISHLGAGDQVAGLNHLLTTGRLAAGDKIVIAGTGYGFNWGAAVVEILHVPEWATTTATP</sequence>
<evidence type="ECO:0000256" key="2">
    <source>
        <dbReference type="ARBA" id="ARBA00023315"/>
    </source>
</evidence>
<dbReference type="Gene3D" id="3.40.47.10">
    <property type="match status" value="2"/>
</dbReference>
<dbReference type="EMBL" id="KJ721165">
    <property type="protein sequence ID" value="AIE54249.1"/>
    <property type="molecule type" value="Genomic_DNA"/>
</dbReference>
<evidence type="ECO:0000313" key="4">
    <source>
        <dbReference type="EMBL" id="AIE54249.1"/>
    </source>
</evidence>
<feature type="domain" description="Beta-ketoacyl-[acyl-carrier-protein] synthase III C-terminal" evidence="3">
    <location>
        <begin position="245"/>
        <end position="336"/>
    </location>
</feature>